<organism evidence="1 2">
    <name type="scientific">Vibrio caribbeanicus ATCC BAA-2122</name>
    <dbReference type="NCBI Taxonomy" id="796620"/>
    <lineage>
        <taxon>Bacteria</taxon>
        <taxon>Pseudomonadati</taxon>
        <taxon>Pseudomonadota</taxon>
        <taxon>Gammaproteobacteria</taxon>
        <taxon>Vibrionales</taxon>
        <taxon>Vibrionaceae</taxon>
        <taxon>Vibrio</taxon>
    </lineage>
</organism>
<gene>
    <name evidence="1" type="ORF">VIBC2010_09607</name>
</gene>
<dbReference type="OrthoDB" id="7067347at2"/>
<keyword evidence="2" id="KW-1185">Reference proteome</keyword>
<dbReference type="Proteomes" id="UP000002943">
    <property type="component" value="Unassembled WGS sequence"/>
</dbReference>
<dbReference type="EMBL" id="AEIU01000056">
    <property type="protein sequence ID" value="EFP97522.1"/>
    <property type="molecule type" value="Genomic_DNA"/>
</dbReference>
<reference evidence="1 2" key="1">
    <citation type="journal article" date="2012" name="Int. J. Syst. Evol. Microbiol.">
        <title>Vibrio caribbeanicus sp. nov., isolated from the marine sponge Scleritoderma cyanea.</title>
        <authorList>
            <person name="Hoffmann M."/>
            <person name="Monday S.R."/>
            <person name="Allard M.W."/>
            <person name="Strain E.A."/>
            <person name="Whittaker P."/>
            <person name="Naum M."/>
            <person name="McCarthy P.J."/>
            <person name="Lopez J.V."/>
            <person name="Fischer M."/>
            <person name="Brown E.W."/>
        </authorList>
    </citation>
    <scope>NUCLEOTIDE SEQUENCE [LARGE SCALE GENOMIC DNA]</scope>
    <source>
        <strain evidence="1 2">ATCC BAA-2122</strain>
    </source>
</reference>
<comment type="caution">
    <text evidence="1">The sequence shown here is derived from an EMBL/GenBank/DDBJ whole genome shotgun (WGS) entry which is preliminary data.</text>
</comment>
<evidence type="ECO:0000313" key="2">
    <source>
        <dbReference type="Proteomes" id="UP000002943"/>
    </source>
</evidence>
<proteinExistence type="predicted"/>
<dbReference type="AlphaFoldDB" id="E3BHD4"/>
<accession>E3BHD4</accession>
<dbReference type="RefSeq" id="WP_009600384.1">
    <property type="nucleotide sequence ID" value="NZ_AEIU01000056.1"/>
</dbReference>
<protein>
    <submittedName>
        <fullName evidence="1">Uncharacterized protein</fullName>
    </submittedName>
</protein>
<evidence type="ECO:0000313" key="1">
    <source>
        <dbReference type="EMBL" id="EFP97522.1"/>
    </source>
</evidence>
<name>E3BHD4_9VIBR</name>
<sequence length="160" mass="17608">MGLIFGDIVELGNIVIKKSWLALVIGVLALSGCAQQKKSYFVDKGQFVTKEGVVPVGCIGSLMTKLNGDNAVASVFLTRNSFRGCIDANEPYFNGDQELIRYDIIDNLGNDTYNLRVCESIPQGSLGSSCDKITVQFINRKYTTPEQTMEVLSLEKLGEW</sequence>